<proteinExistence type="predicted"/>
<protein>
    <recommendedName>
        <fullName evidence="4">Secreted protein</fullName>
    </recommendedName>
</protein>
<name>A0AAV2TGX8_CALDB</name>
<organism evidence="2 3">
    <name type="scientific">Calicophoron daubneyi</name>
    <name type="common">Rumen fluke</name>
    <name type="synonym">Paramphistomum daubneyi</name>
    <dbReference type="NCBI Taxonomy" id="300641"/>
    <lineage>
        <taxon>Eukaryota</taxon>
        <taxon>Metazoa</taxon>
        <taxon>Spiralia</taxon>
        <taxon>Lophotrochozoa</taxon>
        <taxon>Platyhelminthes</taxon>
        <taxon>Trematoda</taxon>
        <taxon>Digenea</taxon>
        <taxon>Plagiorchiida</taxon>
        <taxon>Pronocephalata</taxon>
        <taxon>Paramphistomoidea</taxon>
        <taxon>Paramphistomidae</taxon>
        <taxon>Calicophoron</taxon>
    </lineage>
</organism>
<feature type="chain" id="PRO_5043741179" description="Secreted protein" evidence="1">
    <location>
        <begin position="16"/>
        <end position="109"/>
    </location>
</feature>
<reference evidence="2" key="1">
    <citation type="submission" date="2024-06" db="EMBL/GenBank/DDBJ databases">
        <authorList>
            <person name="Liu X."/>
            <person name="Lenzi L."/>
            <person name="Haldenby T S."/>
            <person name="Uol C."/>
        </authorList>
    </citation>
    <scope>NUCLEOTIDE SEQUENCE</scope>
</reference>
<evidence type="ECO:0000313" key="2">
    <source>
        <dbReference type="EMBL" id="CAL5135344.1"/>
    </source>
</evidence>
<evidence type="ECO:0000313" key="3">
    <source>
        <dbReference type="Proteomes" id="UP001497525"/>
    </source>
</evidence>
<comment type="caution">
    <text evidence="2">The sequence shown here is derived from an EMBL/GenBank/DDBJ whole genome shotgun (WGS) entry which is preliminary data.</text>
</comment>
<evidence type="ECO:0008006" key="4">
    <source>
        <dbReference type="Google" id="ProtNLM"/>
    </source>
</evidence>
<dbReference type="AlphaFoldDB" id="A0AAV2TGX8"/>
<feature type="signal peptide" evidence="1">
    <location>
        <begin position="1"/>
        <end position="15"/>
    </location>
</feature>
<keyword evidence="1" id="KW-0732">Signal</keyword>
<dbReference type="Proteomes" id="UP001497525">
    <property type="component" value="Unassembled WGS sequence"/>
</dbReference>
<accession>A0AAV2TGX8</accession>
<sequence>MRCVLYLFLVETVLPDLMLVSPKIFHNQQPYAPAKSNVVQHSVDLTDSVTALATQLLQDESDTIVQHSPCMISCVGVQPRCEQALQLSELLPRLNNLAIVEDLFFLQTY</sequence>
<dbReference type="EMBL" id="CAXLJL010000256">
    <property type="protein sequence ID" value="CAL5135344.1"/>
    <property type="molecule type" value="Genomic_DNA"/>
</dbReference>
<evidence type="ECO:0000256" key="1">
    <source>
        <dbReference type="SAM" id="SignalP"/>
    </source>
</evidence>
<gene>
    <name evidence="2" type="ORF">CDAUBV1_LOCUS9497</name>
</gene>